<evidence type="ECO:0000313" key="2">
    <source>
        <dbReference type="Proteomes" id="UP000628017"/>
    </source>
</evidence>
<evidence type="ECO:0000313" key="1">
    <source>
        <dbReference type="EMBL" id="GGA19963.1"/>
    </source>
</evidence>
<dbReference type="RefSeq" id="WP_188674419.1">
    <property type="nucleotide sequence ID" value="NZ_BMKA01000002.1"/>
</dbReference>
<name>A0A916VQZ3_9RHOB</name>
<organism evidence="1 2">
    <name type="scientific">Neptunicoccus cionae</name>
    <dbReference type="NCBI Taxonomy" id="2035344"/>
    <lineage>
        <taxon>Bacteria</taxon>
        <taxon>Pseudomonadati</taxon>
        <taxon>Pseudomonadota</taxon>
        <taxon>Alphaproteobacteria</taxon>
        <taxon>Rhodobacterales</taxon>
        <taxon>Paracoccaceae</taxon>
        <taxon>Neptunicoccus</taxon>
    </lineage>
</organism>
<dbReference type="AlphaFoldDB" id="A0A916VQZ3"/>
<reference evidence="1" key="2">
    <citation type="submission" date="2020-09" db="EMBL/GenBank/DDBJ databases">
        <authorList>
            <person name="Sun Q."/>
            <person name="Zhou Y."/>
        </authorList>
    </citation>
    <scope>NUCLEOTIDE SEQUENCE</scope>
    <source>
        <strain evidence="1">CGMCC 1.15880</strain>
    </source>
</reference>
<sequence length="203" mass="21771">MEISIILKEKKLPLHGPEVSNNLPKGFGVNYNVNLLDEIKSAMVAATKAKAIANALQSAEWKSETSSIKNGLKSEPANGVVGKHTIKFKVDGTALSLKPRCLIAAPSSDKLEPPTKTNSAAVSKALKELKALEAKYGSIITTKKGDGQHKTNTIYSMQLGDKKIIHSIPSAADTHIKEGSKKAALVDWAKAKKQLSAYLKSQK</sequence>
<accession>A0A916VQZ3</accession>
<dbReference type="Proteomes" id="UP000628017">
    <property type="component" value="Unassembled WGS sequence"/>
</dbReference>
<gene>
    <name evidence="1" type="ORF">GCM10011498_21110</name>
</gene>
<keyword evidence="2" id="KW-1185">Reference proteome</keyword>
<comment type="caution">
    <text evidence="1">The sequence shown here is derived from an EMBL/GenBank/DDBJ whole genome shotgun (WGS) entry which is preliminary data.</text>
</comment>
<protein>
    <submittedName>
        <fullName evidence="1">Uncharacterized protein</fullName>
    </submittedName>
</protein>
<dbReference type="EMBL" id="BMKA01000002">
    <property type="protein sequence ID" value="GGA19963.1"/>
    <property type="molecule type" value="Genomic_DNA"/>
</dbReference>
<reference evidence="1" key="1">
    <citation type="journal article" date="2014" name="Int. J. Syst. Evol. Microbiol.">
        <title>Complete genome sequence of Corynebacterium casei LMG S-19264T (=DSM 44701T), isolated from a smear-ripened cheese.</title>
        <authorList>
            <consortium name="US DOE Joint Genome Institute (JGI-PGF)"/>
            <person name="Walter F."/>
            <person name="Albersmeier A."/>
            <person name="Kalinowski J."/>
            <person name="Ruckert C."/>
        </authorList>
    </citation>
    <scope>NUCLEOTIDE SEQUENCE</scope>
    <source>
        <strain evidence="1">CGMCC 1.15880</strain>
    </source>
</reference>
<proteinExistence type="predicted"/>